<dbReference type="KEGG" id="them:FPV09_00725"/>
<feature type="domain" description="KaiC-like" evidence="1">
    <location>
        <begin position="6"/>
        <end position="93"/>
    </location>
</feature>
<protein>
    <recommendedName>
        <fullName evidence="1">KaiC-like domain-containing protein</fullName>
    </recommendedName>
</protein>
<dbReference type="InterPro" id="IPR014774">
    <property type="entry name" value="KaiC-like_dom"/>
</dbReference>
<keyword evidence="3" id="KW-1185">Reference proteome</keyword>
<evidence type="ECO:0000313" key="2">
    <source>
        <dbReference type="EMBL" id="QEK13884.1"/>
    </source>
</evidence>
<dbReference type="AlphaFoldDB" id="A0A5C0SKI8"/>
<proteinExistence type="predicted"/>
<gene>
    <name evidence="2" type="ORF">FPV09_00725</name>
</gene>
<reference evidence="2 3" key="1">
    <citation type="submission" date="2019-07" db="EMBL/GenBank/DDBJ databases">
        <title>Complete genome of Thermococcus acidophilus.</title>
        <authorList>
            <person name="Li X."/>
        </authorList>
    </citation>
    <scope>NUCLEOTIDE SEQUENCE [LARGE SCALE GENOMIC DNA]</scope>
    <source>
        <strain evidence="2 3">SY113</strain>
    </source>
</reference>
<dbReference type="InterPro" id="IPR027417">
    <property type="entry name" value="P-loop_NTPase"/>
</dbReference>
<name>A0A5C0SKI8_9EURY</name>
<dbReference type="Proteomes" id="UP000322631">
    <property type="component" value="Chromosome"/>
</dbReference>
<accession>A0A5C0SKI8</accession>
<dbReference type="Pfam" id="PF06745">
    <property type="entry name" value="ATPase"/>
    <property type="match status" value="1"/>
</dbReference>
<evidence type="ECO:0000259" key="1">
    <source>
        <dbReference type="Pfam" id="PF06745"/>
    </source>
</evidence>
<dbReference type="EMBL" id="CP041932">
    <property type="protein sequence ID" value="QEK13884.1"/>
    <property type="molecule type" value="Genomic_DNA"/>
</dbReference>
<sequence>MVSVLVKLGIPWIEGIIPRGFPSNTSTLVSGPGGSGKPLIGYIFASGWLKNGGNVVFLLTSTTLEYLRNTMGLFGADLDDYWGRVFFVELDPGIESIEIVSDEHIRANFVKPEIWDEALALASVYLSNVPKTIAPLGTMVVGAALNLLFFSPTYGEAIHRKIMDTLASNKTKTYFFTVNTDVFKDRVEELEMAADNLMFSRMEKPMRLFLRVERIRDVPFRKNEVEVPLSREILDEIREEAERGKKNLIPAIKRL</sequence>
<dbReference type="Gene3D" id="3.40.50.300">
    <property type="entry name" value="P-loop containing nucleotide triphosphate hydrolases"/>
    <property type="match status" value="1"/>
</dbReference>
<organism evidence="2 3">
    <name type="scientific">Thermococcus aciditolerans</name>
    <dbReference type="NCBI Taxonomy" id="2598455"/>
    <lineage>
        <taxon>Archaea</taxon>
        <taxon>Methanobacteriati</taxon>
        <taxon>Methanobacteriota</taxon>
        <taxon>Thermococci</taxon>
        <taxon>Thermococcales</taxon>
        <taxon>Thermococcaceae</taxon>
        <taxon>Thermococcus</taxon>
    </lineage>
</organism>
<evidence type="ECO:0000313" key="3">
    <source>
        <dbReference type="Proteomes" id="UP000322631"/>
    </source>
</evidence>
<dbReference type="SUPFAM" id="SSF52540">
    <property type="entry name" value="P-loop containing nucleoside triphosphate hydrolases"/>
    <property type="match status" value="1"/>
</dbReference>